<keyword evidence="4 12" id="KW-0894">Sodium channel</keyword>
<protein>
    <submittedName>
        <fullName evidence="15">Sodium channel protein Nach-like</fullName>
    </submittedName>
</protein>
<evidence type="ECO:0000256" key="7">
    <source>
        <dbReference type="ARBA" id="ARBA00023053"/>
    </source>
</evidence>
<evidence type="ECO:0000256" key="6">
    <source>
        <dbReference type="ARBA" id="ARBA00022989"/>
    </source>
</evidence>
<evidence type="ECO:0000256" key="9">
    <source>
        <dbReference type="ARBA" id="ARBA00023136"/>
    </source>
</evidence>
<evidence type="ECO:0000256" key="4">
    <source>
        <dbReference type="ARBA" id="ARBA00022461"/>
    </source>
</evidence>
<keyword evidence="14" id="KW-1185">Reference proteome</keyword>
<dbReference type="Gene3D" id="2.60.470.10">
    <property type="entry name" value="Acid-sensing ion channels like domains"/>
    <property type="match status" value="1"/>
</dbReference>
<dbReference type="AlphaFoldDB" id="A0A9C6XBC1"/>
<keyword evidence="10 12" id="KW-0739">Sodium transport</keyword>
<proteinExistence type="inferred from homology"/>
<comment type="similarity">
    <text evidence="2 12">Belongs to the amiloride-sensitive sodium channel (TC 1.A.6) family.</text>
</comment>
<dbReference type="KEGG" id="foc:127752092"/>
<keyword evidence="6 13" id="KW-1133">Transmembrane helix</keyword>
<keyword evidence="8 12" id="KW-0406">Ion transport</keyword>
<feature type="transmembrane region" description="Helical" evidence="13">
    <location>
        <begin position="47"/>
        <end position="69"/>
    </location>
</feature>
<dbReference type="OrthoDB" id="6502088at2759"/>
<keyword evidence="5 12" id="KW-0812">Transmembrane</keyword>
<evidence type="ECO:0000256" key="13">
    <source>
        <dbReference type="SAM" id="Phobius"/>
    </source>
</evidence>
<dbReference type="PANTHER" id="PTHR11690:SF237">
    <property type="entry name" value="PICKPOCKET 16-RELATED"/>
    <property type="match status" value="1"/>
</dbReference>
<sequence length="268" mass="30559">MPRAQPPGVTPPLMHAIRQTVSEFSENTSIHGVRYIAEHGRRWVERFLWIVTEIVCGTGAAYMLMNVLSKFNENPTMMRVESYFYEVSNVAFPAITLCNVNRIFRSKAQNFVDNLKMPEGYPMARQDIMELLPLLGQLLSFSELGSDLVGRERLVRLLTYNNVTSDVLTESLSQPCEDLIERCSWEGREVNCSRVFTRTMSYLGYCCSFNADRDFSLPERIDPNVKRKPLKTTFFGYPLGLTVLLNPQVDDYFWGPFASGGVVVSVEH</sequence>
<evidence type="ECO:0000256" key="1">
    <source>
        <dbReference type="ARBA" id="ARBA00004141"/>
    </source>
</evidence>
<gene>
    <name evidence="15" type="primary">LOC127752092</name>
</gene>
<dbReference type="RefSeq" id="XP_052132622.1">
    <property type="nucleotide sequence ID" value="XM_052276662.1"/>
</dbReference>
<dbReference type="GO" id="GO:0005886">
    <property type="term" value="C:plasma membrane"/>
    <property type="evidence" value="ECO:0007669"/>
    <property type="project" value="TreeGrafter"/>
</dbReference>
<evidence type="ECO:0000256" key="11">
    <source>
        <dbReference type="ARBA" id="ARBA00023303"/>
    </source>
</evidence>
<dbReference type="Proteomes" id="UP000504606">
    <property type="component" value="Unplaced"/>
</dbReference>
<keyword evidence="9 13" id="KW-0472">Membrane</keyword>
<evidence type="ECO:0000256" key="2">
    <source>
        <dbReference type="ARBA" id="ARBA00007193"/>
    </source>
</evidence>
<accession>A0A9C6XBC1</accession>
<keyword evidence="7" id="KW-0915">Sodium</keyword>
<keyword evidence="11 12" id="KW-0407">Ion channel</keyword>
<evidence type="ECO:0000256" key="8">
    <source>
        <dbReference type="ARBA" id="ARBA00023065"/>
    </source>
</evidence>
<evidence type="ECO:0000256" key="10">
    <source>
        <dbReference type="ARBA" id="ARBA00023201"/>
    </source>
</evidence>
<comment type="subcellular location">
    <subcellularLocation>
        <location evidence="1">Membrane</location>
        <topology evidence="1">Multi-pass membrane protein</topology>
    </subcellularLocation>
</comment>
<name>A0A9C6XBC1_FRAOC</name>
<dbReference type="PANTHER" id="PTHR11690">
    <property type="entry name" value="AMILORIDE-SENSITIVE SODIUM CHANNEL-RELATED"/>
    <property type="match status" value="1"/>
</dbReference>
<evidence type="ECO:0000313" key="14">
    <source>
        <dbReference type="Proteomes" id="UP000504606"/>
    </source>
</evidence>
<dbReference type="InterPro" id="IPR001873">
    <property type="entry name" value="ENaC"/>
</dbReference>
<evidence type="ECO:0000313" key="15">
    <source>
        <dbReference type="RefSeq" id="XP_052132622.1"/>
    </source>
</evidence>
<reference evidence="15" key="1">
    <citation type="submission" date="2025-08" db="UniProtKB">
        <authorList>
            <consortium name="RefSeq"/>
        </authorList>
    </citation>
    <scope>IDENTIFICATION</scope>
    <source>
        <tissue evidence="15">Whole organism</tissue>
    </source>
</reference>
<dbReference type="GO" id="GO:0015280">
    <property type="term" value="F:ligand-gated sodium channel activity"/>
    <property type="evidence" value="ECO:0007669"/>
    <property type="project" value="TreeGrafter"/>
</dbReference>
<evidence type="ECO:0000256" key="3">
    <source>
        <dbReference type="ARBA" id="ARBA00022448"/>
    </source>
</evidence>
<dbReference type="Pfam" id="PF00858">
    <property type="entry name" value="ASC"/>
    <property type="match status" value="1"/>
</dbReference>
<dbReference type="GeneID" id="127752092"/>
<evidence type="ECO:0000256" key="12">
    <source>
        <dbReference type="RuleBase" id="RU000679"/>
    </source>
</evidence>
<organism evidence="14 15">
    <name type="scientific">Frankliniella occidentalis</name>
    <name type="common">Western flower thrips</name>
    <name type="synonym">Euthrips occidentalis</name>
    <dbReference type="NCBI Taxonomy" id="133901"/>
    <lineage>
        <taxon>Eukaryota</taxon>
        <taxon>Metazoa</taxon>
        <taxon>Ecdysozoa</taxon>
        <taxon>Arthropoda</taxon>
        <taxon>Hexapoda</taxon>
        <taxon>Insecta</taxon>
        <taxon>Pterygota</taxon>
        <taxon>Neoptera</taxon>
        <taxon>Paraneoptera</taxon>
        <taxon>Thysanoptera</taxon>
        <taxon>Terebrantia</taxon>
        <taxon>Thripoidea</taxon>
        <taxon>Thripidae</taxon>
        <taxon>Frankliniella</taxon>
    </lineage>
</organism>
<keyword evidence="3 12" id="KW-0813">Transport</keyword>
<evidence type="ECO:0000256" key="5">
    <source>
        <dbReference type="ARBA" id="ARBA00022692"/>
    </source>
</evidence>